<dbReference type="AlphaFoldDB" id="A0A369WQF8"/>
<feature type="region of interest" description="Disordered" evidence="4">
    <location>
        <begin position="1"/>
        <end position="21"/>
    </location>
</feature>
<dbReference type="SUPFAM" id="SSF48657">
    <property type="entry name" value="FinO-like"/>
    <property type="match status" value="1"/>
</dbReference>
<dbReference type="SMART" id="SM00945">
    <property type="entry name" value="ProQ"/>
    <property type="match status" value="1"/>
</dbReference>
<name>A0A369WQF8_9GAMM</name>
<evidence type="ECO:0000256" key="1">
    <source>
        <dbReference type="ARBA" id="ARBA00022490"/>
    </source>
</evidence>
<dbReference type="PANTHER" id="PTHR38106:SF1">
    <property type="entry name" value="RNA CHAPERONE PROQ"/>
    <property type="match status" value="1"/>
</dbReference>
<dbReference type="InterPro" id="IPR023529">
    <property type="entry name" value="ProQ"/>
</dbReference>
<keyword evidence="2" id="KW-0694">RNA-binding</keyword>
<dbReference type="GO" id="GO:0034057">
    <property type="term" value="F:RNA strand-exchange activity"/>
    <property type="evidence" value="ECO:0007669"/>
    <property type="project" value="InterPro"/>
</dbReference>
<evidence type="ECO:0000313" key="7">
    <source>
        <dbReference type="Proteomes" id="UP000253769"/>
    </source>
</evidence>
<dbReference type="Pfam" id="PF04352">
    <property type="entry name" value="ProQ"/>
    <property type="match status" value="1"/>
</dbReference>
<dbReference type="OrthoDB" id="8421419at2"/>
<accession>A0A369WQF8</accession>
<dbReference type="GO" id="GO:0010608">
    <property type="term" value="P:post-transcriptional regulation of gene expression"/>
    <property type="evidence" value="ECO:0007669"/>
    <property type="project" value="InterPro"/>
</dbReference>
<proteinExistence type="predicted"/>
<dbReference type="EMBL" id="QQOH01000001">
    <property type="protein sequence ID" value="RDE24310.1"/>
    <property type="molecule type" value="Genomic_DNA"/>
</dbReference>
<feature type="compositionally biased region" description="Basic and acidic residues" evidence="4">
    <location>
        <begin position="98"/>
        <end position="125"/>
    </location>
</feature>
<reference evidence="6 7" key="1">
    <citation type="submission" date="2018-07" db="EMBL/GenBank/DDBJ databases">
        <title>Motiliproteus coralliicola sp. nov., a bacterium isolated from Coral.</title>
        <authorList>
            <person name="Wang G."/>
        </authorList>
    </citation>
    <scope>NUCLEOTIDE SEQUENCE [LARGE SCALE GENOMIC DNA]</scope>
    <source>
        <strain evidence="6 7">C34</strain>
    </source>
</reference>
<dbReference type="Gene3D" id="1.10.1710.10">
    <property type="entry name" value="ProQ/FinO domain"/>
    <property type="match status" value="1"/>
</dbReference>
<feature type="domain" description="ProQ/FinO" evidence="5">
    <location>
        <begin position="16"/>
        <end position="125"/>
    </location>
</feature>
<evidence type="ECO:0000259" key="5">
    <source>
        <dbReference type="SMART" id="SM00945"/>
    </source>
</evidence>
<keyword evidence="3" id="KW-0143">Chaperone</keyword>
<dbReference type="InterPro" id="IPR036442">
    <property type="entry name" value="ProQ/FinO_sf"/>
</dbReference>
<evidence type="ECO:0000313" key="6">
    <source>
        <dbReference type="EMBL" id="RDE24310.1"/>
    </source>
</evidence>
<dbReference type="Proteomes" id="UP000253769">
    <property type="component" value="Unassembled WGS sequence"/>
</dbReference>
<dbReference type="PANTHER" id="PTHR38106">
    <property type="entry name" value="RNA CHAPERONE PROQ"/>
    <property type="match status" value="1"/>
</dbReference>
<dbReference type="GO" id="GO:0033592">
    <property type="term" value="F:RNA strand annealing activity"/>
    <property type="evidence" value="ECO:0007669"/>
    <property type="project" value="InterPro"/>
</dbReference>
<comment type="caution">
    <text evidence="6">The sequence shown here is derived from an EMBL/GenBank/DDBJ whole genome shotgun (WGS) entry which is preliminary data.</text>
</comment>
<feature type="compositionally biased region" description="Low complexity" evidence="4">
    <location>
        <begin position="7"/>
        <end position="21"/>
    </location>
</feature>
<keyword evidence="1" id="KW-0963">Cytoplasm</keyword>
<feature type="region of interest" description="Disordered" evidence="4">
    <location>
        <begin position="93"/>
        <end position="144"/>
    </location>
</feature>
<evidence type="ECO:0000256" key="4">
    <source>
        <dbReference type="SAM" id="MobiDB-lite"/>
    </source>
</evidence>
<dbReference type="RefSeq" id="WP_114693895.1">
    <property type="nucleotide sequence ID" value="NZ_QQOH01000001.1"/>
</dbReference>
<dbReference type="GO" id="GO:0005829">
    <property type="term" value="C:cytosol"/>
    <property type="evidence" value="ECO:0007669"/>
    <property type="project" value="TreeGrafter"/>
</dbReference>
<sequence>MTETQTAKPANASRNKNRAANQAAVTQISELYPETFNREAVKPLKIGIQEDLLADAKLSKGKIKRALASYVRSPLYYKSLVEGADRVDLTGQSAGKVTEQEAEHAKAMLKKAREQRQQRAQEQKKQAKQTRINDKLAQLVNKHS</sequence>
<keyword evidence="7" id="KW-1185">Reference proteome</keyword>
<protein>
    <submittedName>
        <fullName evidence="6">DNA competence protein</fullName>
    </submittedName>
</protein>
<organism evidence="6 7">
    <name type="scientific">Motiliproteus coralliicola</name>
    <dbReference type="NCBI Taxonomy" id="2283196"/>
    <lineage>
        <taxon>Bacteria</taxon>
        <taxon>Pseudomonadati</taxon>
        <taxon>Pseudomonadota</taxon>
        <taxon>Gammaproteobacteria</taxon>
        <taxon>Oceanospirillales</taxon>
        <taxon>Oceanospirillaceae</taxon>
        <taxon>Motiliproteus</taxon>
    </lineage>
</organism>
<evidence type="ECO:0000256" key="3">
    <source>
        <dbReference type="ARBA" id="ARBA00023186"/>
    </source>
</evidence>
<evidence type="ECO:0000256" key="2">
    <source>
        <dbReference type="ARBA" id="ARBA00022884"/>
    </source>
</evidence>
<dbReference type="InterPro" id="IPR016103">
    <property type="entry name" value="ProQ/FinO"/>
</dbReference>
<gene>
    <name evidence="6" type="ORF">DV711_01595</name>
</gene>